<protein>
    <submittedName>
        <fullName evidence="2">Uncharacterized protein</fullName>
    </submittedName>
</protein>
<dbReference type="EMBL" id="SRLO01000146">
    <property type="protein sequence ID" value="TNN71739.1"/>
    <property type="molecule type" value="Genomic_DNA"/>
</dbReference>
<evidence type="ECO:0000256" key="1">
    <source>
        <dbReference type="SAM" id="MobiDB-lite"/>
    </source>
</evidence>
<name>A0A4Z2I0V7_9TELE</name>
<sequence>MISLPGACLSSEGPFFPPDAVATLPLPPPQPRQRAEQEETRRTPRMFPGADRTIARGARHFTRGETSTVHDASVGFGLRIPPGGLLAAVSIGFSPPQHSYSKQAADSQFCLGPETVIHLRGPGGALRGEAST</sequence>
<comment type="caution">
    <text evidence="2">The sequence shown here is derived from an EMBL/GenBank/DDBJ whole genome shotgun (WGS) entry which is preliminary data.</text>
</comment>
<keyword evidence="3" id="KW-1185">Reference proteome</keyword>
<proteinExistence type="predicted"/>
<feature type="region of interest" description="Disordered" evidence="1">
    <location>
        <begin position="1"/>
        <end position="50"/>
    </location>
</feature>
<dbReference type="Proteomes" id="UP000314294">
    <property type="component" value="Unassembled WGS sequence"/>
</dbReference>
<gene>
    <name evidence="2" type="ORF">EYF80_018090</name>
</gene>
<accession>A0A4Z2I0V7</accession>
<evidence type="ECO:0000313" key="3">
    <source>
        <dbReference type="Proteomes" id="UP000314294"/>
    </source>
</evidence>
<evidence type="ECO:0000313" key="2">
    <source>
        <dbReference type="EMBL" id="TNN71739.1"/>
    </source>
</evidence>
<feature type="compositionally biased region" description="Basic and acidic residues" evidence="1">
    <location>
        <begin position="33"/>
        <end position="42"/>
    </location>
</feature>
<reference evidence="2 3" key="1">
    <citation type="submission" date="2019-03" db="EMBL/GenBank/DDBJ databases">
        <title>First draft genome of Liparis tanakae, snailfish: a comprehensive survey of snailfish specific genes.</title>
        <authorList>
            <person name="Kim W."/>
            <person name="Song I."/>
            <person name="Jeong J.-H."/>
            <person name="Kim D."/>
            <person name="Kim S."/>
            <person name="Ryu S."/>
            <person name="Song J.Y."/>
            <person name="Lee S.K."/>
        </authorList>
    </citation>
    <scope>NUCLEOTIDE SEQUENCE [LARGE SCALE GENOMIC DNA]</scope>
    <source>
        <tissue evidence="2">Muscle</tissue>
    </source>
</reference>
<organism evidence="2 3">
    <name type="scientific">Liparis tanakae</name>
    <name type="common">Tanaka's snailfish</name>
    <dbReference type="NCBI Taxonomy" id="230148"/>
    <lineage>
        <taxon>Eukaryota</taxon>
        <taxon>Metazoa</taxon>
        <taxon>Chordata</taxon>
        <taxon>Craniata</taxon>
        <taxon>Vertebrata</taxon>
        <taxon>Euteleostomi</taxon>
        <taxon>Actinopterygii</taxon>
        <taxon>Neopterygii</taxon>
        <taxon>Teleostei</taxon>
        <taxon>Neoteleostei</taxon>
        <taxon>Acanthomorphata</taxon>
        <taxon>Eupercaria</taxon>
        <taxon>Perciformes</taxon>
        <taxon>Cottioidei</taxon>
        <taxon>Cottales</taxon>
        <taxon>Liparidae</taxon>
        <taxon>Liparis</taxon>
    </lineage>
</organism>
<dbReference type="AlphaFoldDB" id="A0A4Z2I0V7"/>